<name>A0A4P0XNZ6_KLEPN</name>
<protein>
    <submittedName>
        <fullName evidence="4">N-acetyltransferase GCN5</fullName>
    </submittedName>
</protein>
<evidence type="ECO:0000259" key="3">
    <source>
        <dbReference type="PROSITE" id="PS51186"/>
    </source>
</evidence>
<dbReference type="InterPro" id="IPR045039">
    <property type="entry name" value="NSI-like"/>
</dbReference>
<keyword evidence="2" id="KW-0012">Acyltransferase</keyword>
<dbReference type="CDD" id="cd04301">
    <property type="entry name" value="NAT_SF"/>
    <property type="match status" value="1"/>
</dbReference>
<dbReference type="PROSITE" id="PS51186">
    <property type="entry name" value="GNAT"/>
    <property type="match status" value="1"/>
</dbReference>
<dbReference type="AlphaFoldDB" id="A0A4P0XNZ6"/>
<dbReference type="InterPro" id="IPR000182">
    <property type="entry name" value="GNAT_dom"/>
</dbReference>
<evidence type="ECO:0000313" key="4">
    <source>
        <dbReference type="EMBL" id="VTM48614.1"/>
    </source>
</evidence>
<dbReference type="SUPFAM" id="SSF55729">
    <property type="entry name" value="Acyl-CoA N-acyltransferases (Nat)"/>
    <property type="match status" value="1"/>
</dbReference>
<dbReference type="Gene3D" id="3.40.630.30">
    <property type="match status" value="1"/>
</dbReference>
<dbReference type="PANTHER" id="PTHR43626:SF4">
    <property type="entry name" value="GCN5-RELATED N-ACETYLTRANSFERASE 2, CHLOROPLASTIC"/>
    <property type="match status" value="1"/>
</dbReference>
<keyword evidence="1 4" id="KW-0808">Transferase</keyword>
<feature type="domain" description="N-acetyltransferase" evidence="3">
    <location>
        <begin position="1"/>
        <end position="90"/>
    </location>
</feature>
<sequence>MGRIVGDGAINFDIVDVAVDPAHQGKGLGRLVMEKLVAWLDANAFDGAYVTLVADVPELYAKFGFESVRPESEGWPASGEPAVVSSHFLPGKERCPNGNSSYGAFLTMLNAIHIARIP</sequence>
<reference evidence="4" key="1">
    <citation type="submission" date="2019-04" db="EMBL/GenBank/DDBJ databases">
        <authorList>
            <consortium name="Pathogen Informatics"/>
        </authorList>
    </citation>
    <scope>NUCLEOTIDE SEQUENCE</scope>
    <source>
        <strain evidence="4">NCTC9183</strain>
    </source>
</reference>
<gene>
    <name evidence="4" type="ORF">NCTC9183_00429</name>
</gene>
<dbReference type="GO" id="GO:0008080">
    <property type="term" value="F:N-acetyltransferase activity"/>
    <property type="evidence" value="ECO:0007669"/>
    <property type="project" value="InterPro"/>
</dbReference>
<organism evidence="4">
    <name type="scientific">Klebsiella pneumoniae</name>
    <dbReference type="NCBI Taxonomy" id="573"/>
    <lineage>
        <taxon>Bacteria</taxon>
        <taxon>Pseudomonadati</taxon>
        <taxon>Pseudomonadota</taxon>
        <taxon>Gammaproteobacteria</taxon>
        <taxon>Enterobacterales</taxon>
        <taxon>Enterobacteriaceae</taxon>
        <taxon>Klebsiella/Raoultella group</taxon>
        <taxon>Klebsiella</taxon>
        <taxon>Klebsiella pneumoniae complex</taxon>
    </lineage>
</organism>
<proteinExistence type="predicted"/>
<evidence type="ECO:0000256" key="1">
    <source>
        <dbReference type="ARBA" id="ARBA00022679"/>
    </source>
</evidence>
<evidence type="ECO:0000256" key="2">
    <source>
        <dbReference type="ARBA" id="ARBA00023315"/>
    </source>
</evidence>
<dbReference type="Pfam" id="PF13508">
    <property type="entry name" value="Acetyltransf_7"/>
    <property type="match status" value="1"/>
</dbReference>
<dbReference type="EMBL" id="CABDVL010000003">
    <property type="protein sequence ID" value="VTM48614.1"/>
    <property type="molecule type" value="Genomic_DNA"/>
</dbReference>
<dbReference type="InterPro" id="IPR016181">
    <property type="entry name" value="Acyl_CoA_acyltransferase"/>
</dbReference>
<accession>A0A4P0XNZ6</accession>
<dbReference type="GO" id="GO:0005737">
    <property type="term" value="C:cytoplasm"/>
    <property type="evidence" value="ECO:0007669"/>
    <property type="project" value="TreeGrafter"/>
</dbReference>
<dbReference type="PANTHER" id="PTHR43626">
    <property type="entry name" value="ACYL-COA N-ACYLTRANSFERASE"/>
    <property type="match status" value="1"/>
</dbReference>
<dbReference type="Proteomes" id="UP000507695">
    <property type="component" value="Unassembled WGS sequence"/>
</dbReference>